<gene>
    <name evidence="1" type="ORF">IV60_GL001407</name>
</gene>
<protein>
    <submittedName>
        <fullName evidence="1">Uncharacterized protein</fullName>
    </submittedName>
</protein>
<dbReference type="Proteomes" id="UP000051927">
    <property type="component" value="Unassembled WGS sequence"/>
</dbReference>
<accession>A0ABR5PZ27</accession>
<dbReference type="InterPro" id="IPR021146">
    <property type="entry name" value="Phage_gp6-like_head-tail"/>
</dbReference>
<dbReference type="GeneID" id="84904892"/>
<reference evidence="1 2" key="1">
    <citation type="journal article" date="2015" name="Genome Announc.">
        <title>Expanding the biotechnology potential of lactobacilli through comparative genomics of 213 strains and associated genera.</title>
        <authorList>
            <person name="Sun Z."/>
            <person name="Harris H.M."/>
            <person name="McCann A."/>
            <person name="Guo C."/>
            <person name="Argimon S."/>
            <person name="Zhang W."/>
            <person name="Yang X."/>
            <person name="Jeffery I.B."/>
            <person name="Cooney J.C."/>
            <person name="Kagawa T.F."/>
            <person name="Liu W."/>
            <person name="Song Y."/>
            <person name="Salvetti E."/>
            <person name="Wrobel A."/>
            <person name="Rasinkangas P."/>
            <person name="Parkhill J."/>
            <person name="Rea M.C."/>
            <person name="O'Sullivan O."/>
            <person name="Ritari J."/>
            <person name="Douillard F.P."/>
            <person name="Paul Ross R."/>
            <person name="Yang R."/>
            <person name="Briner A.E."/>
            <person name="Felis G.E."/>
            <person name="de Vos W.M."/>
            <person name="Barrangou R."/>
            <person name="Klaenhammer T.R."/>
            <person name="Caufield P.W."/>
            <person name="Cui Y."/>
            <person name="Zhang H."/>
            <person name="O'Toole P.W."/>
        </authorList>
    </citation>
    <scope>NUCLEOTIDE SEQUENCE [LARGE SCALE GENOMIC DNA]</scope>
    <source>
        <strain evidence="1 2">DSM 7090</strain>
    </source>
</reference>
<sequence>MDALSRVKARLDVWEDMPSDVWLKEVIQTLIDRVCMRIGVSDLPVSAESLVVDAAVKMVNRRFDEGITSESEGQGGTMGLQFVDDVLAEYDAELSALADMARAEGTSNLPKVRFL</sequence>
<proteinExistence type="predicted"/>
<dbReference type="Pfam" id="PF05135">
    <property type="entry name" value="Phage_connect_1"/>
    <property type="match status" value="1"/>
</dbReference>
<comment type="caution">
    <text evidence="1">The sequence shown here is derived from an EMBL/GenBank/DDBJ whole genome shotgun (WGS) entry which is preliminary data.</text>
</comment>
<keyword evidence="2" id="KW-1185">Reference proteome</keyword>
<evidence type="ECO:0000313" key="2">
    <source>
        <dbReference type="Proteomes" id="UP000051927"/>
    </source>
</evidence>
<organism evidence="1 2">
    <name type="scientific">Lancefieldella rimae</name>
    <dbReference type="NCBI Taxonomy" id="1383"/>
    <lineage>
        <taxon>Bacteria</taxon>
        <taxon>Bacillati</taxon>
        <taxon>Actinomycetota</taxon>
        <taxon>Coriobacteriia</taxon>
        <taxon>Coriobacteriales</taxon>
        <taxon>Atopobiaceae</taxon>
        <taxon>Lancefieldella</taxon>
    </lineage>
</organism>
<dbReference type="EMBL" id="JQCP01000004">
    <property type="protein sequence ID" value="KRO01536.1"/>
    <property type="molecule type" value="Genomic_DNA"/>
</dbReference>
<dbReference type="RefSeq" id="WP_003150089.1">
    <property type="nucleotide sequence ID" value="NZ_CAUPIQ010000005.1"/>
</dbReference>
<evidence type="ECO:0000313" key="1">
    <source>
        <dbReference type="EMBL" id="KRO01536.1"/>
    </source>
</evidence>
<name>A0ABR5PZ27_9ACTN</name>